<dbReference type="PROSITE" id="PS51462">
    <property type="entry name" value="NUDIX"/>
    <property type="match status" value="1"/>
</dbReference>
<gene>
    <name evidence="4" type="ORF">SAMN05518846_10783</name>
</gene>
<evidence type="ECO:0000256" key="2">
    <source>
        <dbReference type="ARBA" id="ARBA00022801"/>
    </source>
</evidence>
<keyword evidence="5" id="KW-1185">Reference proteome</keyword>
<dbReference type="PANTHER" id="PTHR43046:SF16">
    <property type="entry name" value="ADP-RIBOSE PYROPHOSPHATASE YJHB-RELATED"/>
    <property type="match status" value="1"/>
</dbReference>
<dbReference type="InterPro" id="IPR000086">
    <property type="entry name" value="NUDIX_hydrolase_dom"/>
</dbReference>
<keyword evidence="2" id="KW-0378">Hydrolase</keyword>
<comment type="cofactor">
    <cofactor evidence="1">
        <name>Mg(2+)</name>
        <dbReference type="ChEBI" id="CHEBI:18420"/>
    </cofactor>
</comment>
<accession>A0A1I3VQ09</accession>
<dbReference type="GeneID" id="301132420"/>
<dbReference type="SUPFAM" id="SSF55811">
    <property type="entry name" value="Nudix"/>
    <property type="match status" value="1"/>
</dbReference>
<dbReference type="Pfam" id="PF00293">
    <property type="entry name" value="NUDIX"/>
    <property type="match status" value="1"/>
</dbReference>
<dbReference type="PANTHER" id="PTHR43046">
    <property type="entry name" value="GDP-MANNOSE MANNOSYL HYDROLASE"/>
    <property type="match status" value="1"/>
</dbReference>
<dbReference type="Proteomes" id="UP000198915">
    <property type="component" value="Unassembled WGS sequence"/>
</dbReference>
<evidence type="ECO:0000259" key="3">
    <source>
        <dbReference type="PROSITE" id="PS51462"/>
    </source>
</evidence>
<dbReference type="EMBL" id="FORT01000007">
    <property type="protein sequence ID" value="SFJ96347.1"/>
    <property type="molecule type" value="Genomic_DNA"/>
</dbReference>
<evidence type="ECO:0000313" key="5">
    <source>
        <dbReference type="Proteomes" id="UP000198915"/>
    </source>
</evidence>
<dbReference type="RefSeq" id="WP_092268575.1">
    <property type="nucleotide sequence ID" value="NZ_BJOE01000014.1"/>
</dbReference>
<evidence type="ECO:0000313" key="4">
    <source>
        <dbReference type="EMBL" id="SFJ96347.1"/>
    </source>
</evidence>
<dbReference type="InterPro" id="IPR015797">
    <property type="entry name" value="NUDIX_hydrolase-like_dom_sf"/>
</dbReference>
<feature type="domain" description="Nudix hydrolase" evidence="3">
    <location>
        <begin position="5"/>
        <end position="135"/>
    </location>
</feature>
<reference evidence="5" key="1">
    <citation type="submission" date="2016-10" db="EMBL/GenBank/DDBJ databases">
        <authorList>
            <person name="Varghese N."/>
            <person name="Submissions S."/>
        </authorList>
    </citation>
    <scope>NUCLEOTIDE SEQUENCE [LARGE SCALE GENOMIC DNA]</scope>
    <source>
        <strain evidence="5">OK042</strain>
    </source>
</reference>
<dbReference type="GO" id="GO:0016787">
    <property type="term" value="F:hydrolase activity"/>
    <property type="evidence" value="ECO:0007669"/>
    <property type="project" value="UniProtKB-KW"/>
</dbReference>
<dbReference type="Gene3D" id="3.90.79.10">
    <property type="entry name" value="Nucleoside Triphosphate Pyrophosphohydrolase"/>
    <property type="match status" value="1"/>
</dbReference>
<organism evidence="4 5">
    <name type="scientific">Brevibacillus centrosporus</name>
    <dbReference type="NCBI Taxonomy" id="54910"/>
    <lineage>
        <taxon>Bacteria</taxon>
        <taxon>Bacillati</taxon>
        <taxon>Bacillota</taxon>
        <taxon>Bacilli</taxon>
        <taxon>Bacillales</taxon>
        <taxon>Paenibacillaceae</taxon>
        <taxon>Brevibacillus</taxon>
    </lineage>
</organism>
<dbReference type="AlphaFoldDB" id="A0A1I3VQ09"/>
<dbReference type="CDD" id="cd04683">
    <property type="entry name" value="NUDIX_Hydrolase"/>
    <property type="match status" value="1"/>
</dbReference>
<proteinExistence type="predicted"/>
<protein>
    <submittedName>
        <fullName evidence="4">ADP-ribose pyrophosphatase YjhB, NUDIX family</fullName>
    </submittedName>
</protein>
<name>A0A1I3VQ09_9BACL</name>
<evidence type="ECO:0000256" key="1">
    <source>
        <dbReference type="ARBA" id="ARBA00001946"/>
    </source>
</evidence>
<sequence>MSSRWYTMPVAVHVFFLKGTEILLLRRYNTGYEDGNYSVPAGHVERNEEVVAAAIRECREECGVEITPENMRLVGVMHRQSNEDRIDFYLVANQWEGEIINAEPDKCDELAWMDIDCLPENVIPYIRRAIANYRSGQWFDSFGFGK</sequence>
<dbReference type="STRING" id="1884381.SAMN05518846_10783"/>